<feature type="domain" description="Acyl-CoA dehydrogenase/oxidase N-terminal" evidence="7">
    <location>
        <begin position="6"/>
        <end position="118"/>
    </location>
</feature>
<dbReference type="Proteomes" id="UP000515734">
    <property type="component" value="Chromosome"/>
</dbReference>
<dbReference type="SUPFAM" id="SSF47203">
    <property type="entry name" value="Acyl-CoA dehydrogenase C-terminal domain-like"/>
    <property type="match status" value="1"/>
</dbReference>
<dbReference type="InterPro" id="IPR013786">
    <property type="entry name" value="AcylCoA_DH/ox_N"/>
</dbReference>
<evidence type="ECO:0000259" key="6">
    <source>
        <dbReference type="Pfam" id="PF00441"/>
    </source>
</evidence>
<dbReference type="Pfam" id="PF00441">
    <property type="entry name" value="Acyl-CoA_dh_1"/>
    <property type="match status" value="1"/>
</dbReference>
<dbReference type="Gene3D" id="2.40.110.10">
    <property type="entry name" value="Butyryl-CoA Dehydrogenase, subunit A, domain 2"/>
    <property type="match status" value="1"/>
</dbReference>
<dbReference type="GO" id="GO:0050660">
    <property type="term" value="F:flavin adenine dinucleotide binding"/>
    <property type="evidence" value="ECO:0007669"/>
    <property type="project" value="InterPro"/>
</dbReference>
<feature type="domain" description="Acyl-CoA dehydrogenase/oxidase C-terminal" evidence="6">
    <location>
        <begin position="229"/>
        <end position="362"/>
    </location>
</feature>
<dbReference type="InterPro" id="IPR009100">
    <property type="entry name" value="AcylCoA_DH/oxidase_NM_dom_sf"/>
</dbReference>
<evidence type="ECO:0000313" key="8">
    <source>
        <dbReference type="EMBL" id="BCI55359.1"/>
    </source>
</evidence>
<evidence type="ECO:0000256" key="4">
    <source>
        <dbReference type="ARBA" id="ARBA00022827"/>
    </source>
</evidence>
<sequence length="367" mass="38540">MDFSTTEAADDLAGLVRTITESVCTPEHQRELDGLEQRFDRELWRKLIDADVLSTTAPEALGGGGFGVLEEVAVLVALGRQLAAVPYLESVVLAAGALAESGSTDLQRDWATPAVSGEKVLTVALEGEMGQGPVQATSGADGSGYRLTGSRTLVPYGPVADAFLVPAETGDGVKVFLIAADDAGLTVTALDTTGHGSVGHLELSGVEVDAGRIVGDAEASSRLTTRHHLGRAAYQLGVLDRALELTATYAREREQFDRPIGSFQAVAQRLADGYIDIKGLRMTLTQAAWRVSEGLPADIDVASAAFWAAEAGHRVAHTAVHVHGGVGIDTDHPIHRYFLAAKQTEFAVGGATGQLLRIGRELADTPV</sequence>
<evidence type="ECO:0000259" key="7">
    <source>
        <dbReference type="Pfam" id="PF02771"/>
    </source>
</evidence>
<dbReference type="Gene3D" id="1.10.540.10">
    <property type="entry name" value="Acyl-CoA dehydrogenase/oxidase, N-terminal domain"/>
    <property type="match status" value="1"/>
</dbReference>
<evidence type="ECO:0000256" key="2">
    <source>
        <dbReference type="ARBA" id="ARBA00009347"/>
    </source>
</evidence>
<dbReference type="InterPro" id="IPR036250">
    <property type="entry name" value="AcylCo_DH-like_C"/>
</dbReference>
<dbReference type="RefSeq" id="WP_185293078.1">
    <property type="nucleotide sequence ID" value="NZ_AP023287.1"/>
</dbReference>
<dbReference type="PANTHER" id="PTHR43884:SF20">
    <property type="entry name" value="ACYL-COA DEHYDROGENASE FADE28"/>
    <property type="match status" value="1"/>
</dbReference>
<protein>
    <submittedName>
        <fullName evidence="8">Acyl-CoA dehydrogenase</fullName>
    </submittedName>
</protein>
<organism evidence="8 9">
    <name type="scientific">Mycolicibacterium litorale</name>
    <dbReference type="NCBI Taxonomy" id="758802"/>
    <lineage>
        <taxon>Bacteria</taxon>
        <taxon>Bacillati</taxon>
        <taxon>Actinomycetota</taxon>
        <taxon>Actinomycetes</taxon>
        <taxon>Mycobacteriales</taxon>
        <taxon>Mycobacteriaceae</taxon>
        <taxon>Mycolicibacterium</taxon>
    </lineage>
</organism>
<dbReference type="SUPFAM" id="SSF56645">
    <property type="entry name" value="Acyl-CoA dehydrogenase NM domain-like"/>
    <property type="match status" value="1"/>
</dbReference>
<proteinExistence type="inferred from homology"/>
<dbReference type="PANTHER" id="PTHR43884">
    <property type="entry name" value="ACYL-COA DEHYDROGENASE"/>
    <property type="match status" value="1"/>
</dbReference>
<dbReference type="Gene3D" id="1.20.140.10">
    <property type="entry name" value="Butyryl-CoA Dehydrogenase, subunit A, domain 3"/>
    <property type="match status" value="1"/>
</dbReference>
<dbReference type="CDD" id="cd00567">
    <property type="entry name" value="ACAD"/>
    <property type="match status" value="1"/>
</dbReference>
<evidence type="ECO:0000256" key="3">
    <source>
        <dbReference type="ARBA" id="ARBA00022630"/>
    </source>
</evidence>
<dbReference type="InterPro" id="IPR046373">
    <property type="entry name" value="Acyl-CoA_Oxase/DH_mid-dom_sf"/>
</dbReference>
<dbReference type="GO" id="GO:0003995">
    <property type="term" value="F:acyl-CoA dehydrogenase activity"/>
    <property type="evidence" value="ECO:0007669"/>
    <property type="project" value="TreeGrafter"/>
</dbReference>
<evidence type="ECO:0000256" key="5">
    <source>
        <dbReference type="ARBA" id="ARBA00023002"/>
    </source>
</evidence>
<dbReference type="Pfam" id="PF02771">
    <property type="entry name" value="Acyl-CoA_dh_N"/>
    <property type="match status" value="1"/>
</dbReference>
<dbReference type="AlphaFoldDB" id="A0A6S6PAI0"/>
<keyword evidence="4" id="KW-0274">FAD</keyword>
<dbReference type="EMBL" id="AP023287">
    <property type="protein sequence ID" value="BCI55359.1"/>
    <property type="molecule type" value="Genomic_DNA"/>
</dbReference>
<keyword evidence="3" id="KW-0285">Flavoprotein</keyword>
<dbReference type="InterPro" id="IPR037069">
    <property type="entry name" value="AcylCoA_DH/ox_N_sf"/>
</dbReference>
<evidence type="ECO:0000313" key="9">
    <source>
        <dbReference type="Proteomes" id="UP000515734"/>
    </source>
</evidence>
<dbReference type="InterPro" id="IPR009075">
    <property type="entry name" value="AcylCo_DH/oxidase_C"/>
</dbReference>
<gene>
    <name evidence="8" type="ORF">NIIDNTM18_46370</name>
</gene>
<accession>A0A6S6PAI0</accession>
<evidence type="ECO:0000256" key="1">
    <source>
        <dbReference type="ARBA" id="ARBA00001974"/>
    </source>
</evidence>
<comment type="cofactor">
    <cofactor evidence="1">
        <name>FAD</name>
        <dbReference type="ChEBI" id="CHEBI:57692"/>
    </cofactor>
</comment>
<keyword evidence="5" id="KW-0560">Oxidoreductase</keyword>
<reference evidence="8 9" key="1">
    <citation type="submission" date="2020-07" db="EMBL/GenBank/DDBJ databases">
        <title>Complete genome sequence of Mycolicibacterium litorale like strain isolated from cardiac implantable electronic device infection.</title>
        <authorList>
            <person name="Fukano H."/>
            <person name="Miyama H."/>
            <person name="Hoshino Y."/>
        </authorList>
    </citation>
    <scope>NUCLEOTIDE SEQUENCE [LARGE SCALE GENOMIC DNA]</scope>
    <source>
        <strain evidence="8 9">NIIDNTM18</strain>
    </source>
</reference>
<comment type="similarity">
    <text evidence="2">Belongs to the acyl-CoA dehydrogenase family.</text>
</comment>
<dbReference type="FunFam" id="1.10.540.10:FF:000054">
    <property type="entry name" value="Acyl-CoA dehydrogenase FadE27"/>
    <property type="match status" value="1"/>
</dbReference>
<name>A0A6S6PAI0_9MYCO</name>